<evidence type="ECO:0000313" key="3">
    <source>
        <dbReference type="Proteomes" id="UP000646548"/>
    </source>
</evidence>
<accession>A0A834CQ60</accession>
<dbReference type="Proteomes" id="UP000646548">
    <property type="component" value="Unassembled WGS sequence"/>
</dbReference>
<sequence>MRVYPRAQDRLHVHSSTPETSSPGSWEYRPTPQKMKEADEEEDEAGSSFMVKKIRTFPDKAAGGLDIFGLSSSE</sequence>
<reference evidence="2" key="1">
    <citation type="journal article" name="BMC Genomics">
        <title>Long-read sequencing and de novo genome assembly of marine medaka (Oryzias melastigma).</title>
        <authorList>
            <person name="Liang P."/>
            <person name="Saqib H.S.A."/>
            <person name="Ni X."/>
            <person name="Shen Y."/>
        </authorList>
    </citation>
    <scope>NUCLEOTIDE SEQUENCE</scope>
    <source>
        <strain evidence="2">Bigg-433</strain>
    </source>
</reference>
<gene>
    <name evidence="2" type="ORF">FQA47_003000</name>
</gene>
<comment type="caution">
    <text evidence="2">The sequence shown here is derived from an EMBL/GenBank/DDBJ whole genome shotgun (WGS) entry which is preliminary data.</text>
</comment>
<organism evidence="2 3">
    <name type="scientific">Oryzias melastigma</name>
    <name type="common">Marine medaka</name>
    <dbReference type="NCBI Taxonomy" id="30732"/>
    <lineage>
        <taxon>Eukaryota</taxon>
        <taxon>Metazoa</taxon>
        <taxon>Chordata</taxon>
        <taxon>Craniata</taxon>
        <taxon>Vertebrata</taxon>
        <taxon>Euteleostomi</taxon>
        <taxon>Actinopterygii</taxon>
        <taxon>Neopterygii</taxon>
        <taxon>Teleostei</taxon>
        <taxon>Neoteleostei</taxon>
        <taxon>Acanthomorphata</taxon>
        <taxon>Ovalentaria</taxon>
        <taxon>Atherinomorphae</taxon>
        <taxon>Beloniformes</taxon>
        <taxon>Adrianichthyidae</taxon>
        <taxon>Oryziinae</taxon>
        <taxon>Oryzias</taxon>
    </lineage>
</organism>
<dbReference type="AlphaFoldDB" id="A0A834CQ60"/>
<evidence type="ECO:0000313" key="2">
    <source>
        <dbReference type="EMBL" id="KAF6730725.1"/>
    </source>
</evidence>
<protein>
    <submittedName>
        <fullName evidence="2">Uncharacterized protein</fullName>
    </submittedName>
</protein>
<name>A0A834CQ60_ORYME</name>
<feature type="region of interest" description="Disordered" evidence="1">
    <location>
        <begin position="1"/>
        <end position="47"/>
    </location>
</feature>
<dbReference type="EMBL" id="WKFB01000231">
    <property type="protein sequence ID" value="KAF6730725.1"/>
    <property type="molecule type" value="Genomic_DNA"/>
</dbReference>
<feature type="compositionally biased region" description="Polar residues" evidence="1">
    <location>
        <begin position="14"/>
        <end position="24"/>
    </location>
</feature>
<proteinExistence type="predicted"/>
<evidence type="ECO:0000256" key="1">
    <source>
        <dbReference type="SAM" id="MobiDB-lite"/>
    </source>
</evidence>